<sequence>MQLVGILSSRSARCGFLMLTGWQIYIDRHCLVYRFDIYSIAT</sequence>
<dbReference type="HOGENOM" id="CLU_3256755_0_0_6"/>
<proteinExistence type="predicted"/>
<reference evidence="1 2" key="1">
    <citation type="journal article" date="2011" name="J. Bacteriol.">
        <title>Complete Genome Sequence of the Type Strain Pseudomonas stutzeri CGMCC 1.1803.</title>
        <authorList>
            <person name="Chen M."/>
            <person name="Yan Y."/>
            <person name="Zhang W."/>
            <person name="Lu W."/>
            <person name="Wang J."/>
            <person name="Ping S."/>
            <person name="Lin M."/>
        </authorList>
    </citation>
    <scope>NUCLEOTIDE SEQUENCE [LARGE SCALE GENOMIC DNA]</scope>
    <source>
        <strain evidence="2">ATCC 17588 / DSM 5190 / CCUG 11256 / JCM 5965 / LMG 11199 / NCIMB 11358 / Stanier 221</strain>
    </source>
</reference>
<dbReference type="EMBL" id="CP002881">
    <property type="protein sequence ID" value="AEJ06451.1"/>
    <property type="molecule type" value="Genomic_DNA"/>
</dbReference>
<evidence type="ECO:0000313" key="2">
    <source>
        <dbReference type="Proteomes" id="UP000008932"/>
    </source>
</evidence>
<name>F8H9P4_STUS2</name>
<gene>
    <name evidence="1" type="ordered locus">PSTAB_3170</name>
</gene>
<dbReference type="Proteomes" id="UP000008932">
    <property type="component" value="Chromosome"/>
</dbReference>
<reference evidence="2" key="3">
    <citation type="submission" date="2011-06" db="EMBL/GenBank/DDBJ databases">
        <title>Complete genome sequence of Pseudomonas stutzeri strain CGMCC 1.1803.</title>
        <authorList>
            <person name="Yan Y."/>
            <person name="Chen M."/>
            <person name="Lu W."/>
            <person name="Zhang W."/>
            <person name="Ping S."/>
            <person name="Lin M."/>
        </authorList>
    </citation>
    <scope>NUCLEOTIDE SEQUENCE [LARGE SCALE GENOMIC DNA]</scope>
    <source>
        <strain evidence="2">ATCC 17588 / DSM 5190 / CCUG 11256 / JCM 5965 / LMG 11199 / NCIMB 11358 / Stanier 221</strain>
    </source>
</reference>
<dbReference type="AlphaFoldDB" id="F8H9P4"/>
<accession>F8H9P4</accession>
<reference key="2">
    <citation type="submission" date="2011-06" db="EMBL/GenBank/DDBJ databases">
        <title>Complete Genome Sequence of Pseudomonas stutzeri Strain CGMCC 1.1803.</title>
        <authorList>
            <person name="Yan Y."/>
            <person name="Chen M."/>
            <person name="Lu W."/>
            <person name="Zhang W."/>
            <person name="Ping S."/>
            <person name="Lin M."/>
        </authorList>
    </citation>
    <scope>NUCLEOTIDE SEQUENCE</scope>
    <source>
        <strain>ATCC 17588</strain>
    </source>
</reference>
<protein>
    <submittedName>
        <fullName evidence="1">Uncharacterized protein</fullName>
    </submittedName>
</protein>
<organism evidence="1 2">
    <name type="scientific">Stutzerimonas stutzeri (strain ATCC 17588 / DSM 5190 / CCUG 11256 / JCM 5965 / LMG 11199 / NBRC 14165 / NCIMB 11358 / Stanier 221)</name>
    <name type="common">Pseudomonas stutzeri</name>
    <dbReference type="NCBI Taxonomy" id="96563"/>
    <lineage>
        <taxon>Bacteria</taxon>
        <taxon>Pseudomonadati</taxon>
        <taxon>Pseudomonadota</taxon>
        <taxon>Gammaproteobacteria</taxon>
        <taxon>Pseudomonadales</taxon>
        <taxon>Pseudomonadaceae</taxon>
        <taxon>Stutzerimonas</taxon>
    </lineage>
</organism>
<evidence type="ECO:0000313" key="1">
    <source>
        <dbReference type="EMBL" id="AEJ06451.1"/>
    </source>
</evidence>
<dbReference type="KEGG" id="psz:PSTAB_3170"/>